<dbReference type="Pfam" id="PF04043">
    <property type="entry name" value="PMEI"/>
    <property type="match status" value="1"/>
</dbReference>
<dbReference type="Gramene" id="TVU31251">
    <property type="protein sequence ID" value="TVU31251"/>
    <property type="gene ID" value="EJB05_22932"/>
</dbReference>
<accession>A0A5J9V755</accession>
<feature type="chain" id="PRO_5023934881" description="Pectinesterase inhibitor domain-containing protein" evidence="3">
    <location>
        <begin position="31"/>
        <end position="242"/>
    </location>
</feature>
<feature type="domain" description="Pectinesterase inhibitor" evidence="4">
    <location>
        <begin position="48"/>
        <end position="236"/>
    </location>
</feature>
<gene>
    <name evidence="5" type="ORF">EJB05_22932</name>
</gene>
<feature type="signal peptide" evidence="3">
    <location>
        <begin position="1"/>
        <end position="30"/>
    </location>
</feature>
<evidence type="ECO:0000259" key="4">
    <source>
        <dbReference type="SMART" id="SM00856"/>
    </source>
</evidence>
<evidence type="ECO:0000313" key="5">
    <source>
        <dbReference type="EMBL" id="TVU31251.1"/>
    </source>
</evidence>
<dbReference type="CDD" id="cd15798">
    <property type="entry name" value="PMEI-like_3"/>
    <property type="match status" value="1"/>
</dbReference>
<feature type="non-terminal residue" evidence="5">
    <location>
        <position position="1"/>
    </location>
</feature>
<comment type="caution">
    <text evidence="5">The sequence shown here is derived from an EMBL/GenBank/DDBJ whole genome shotgun (WGS) entry which is preliminary data.</text>
</comment>
<keyword evidence="1 3" id="KW-0732">Signal</keyword>
<organism evidence="5 6">
    <name type="scientific">Eragrostis curvula</name>
    <name type="common">weeping love grass</name>
    <dbReference type="NCBI Taxonomy" id="38414"/>
    <lineage>
        <taxon>Eukaryota</taxon>
        <taxon>Viridiplantae</taxon>
        <taxon>Streptophyta</taxon>
        <taxon>Embryophyta</taxon>
        <taxon>Tracheophyta</taxon>
        <taxon>Spermatophyta</taxon>
        <taxon>Magnoliopsida</taxon>
        <taxon>Liliopsida</taxon>
        <taxon>Poales</taxon>
        <taxon>Poaceae</taxon>
        <taxon>PACMAD clade</taxon>
        <taxon>Chloridoideae</taxon>
        <taxon>Eragrostideae</taxon>
        <taxon>Eragrostidinae</taxon>
        <taxon>Eragrostis</taxon>
    </lineage>
</organism>
<dbReference type="OrthoDB" id="1430376at2759"/>
<dbReference type="SMART" id="SM00856">
    <property type="entry name" value="PMEI"/>
    <property type="match status" value="1"/>
</dbReference>
<evidence type="ECO:0000256" key="3">
    <source>
        <dbReference type="SAM" id="SignalP"/>
    </source>
</evidence>
<dbReference type="InterPro" id="IPR006501">
    <property type="entry name" value="Pectinesterase_inhib_dom"/>
</dbReference>
<sequence length="242" mass="24500">MAHQPHRAIFFHRQLVVLFAVAAFVATATAETAAAASAPSPDETQSAASASFLRARCATTLYPALCHDSLLPYAGEFQTSHSRLARVAADVAAARLRALLARVQDMLHHAPRTGTSAAGGGGGGPSEADALHDCASTISSAANLARQSSAELAGLDADDAGSSSSSTSAAGGSSSSSRRARWSVSNAKTWLSAAITNEGTCADGIEEAGIRESPSGKEVDAGMASVKQHTSIALALVNGIPM</sequence>
<evidence type="ECO:0000313" key="6">
    <source>
        <dbReference type="Proteomes" id="UP000324897"/>
    </source>
</evidence>
<dbReference type="InterPro" id="IPR051955">
    <property type="entry name" value="PME_Inhibitor"/>
</dbReference>
<dbReference type="PANTHER" id="PTHR31080:SF64">
    <property type="entry name" value="PLANT INVERTASE_PECTIN METHYLESTERASE INHIBITOR SUPERFAMILY PROTEIN"/>
    <property type="match status" value="1"/>
</dbReference>
<dbReference type="Gene3D" id="1.20.140.40">
    <property type="entry name" value="Invertase/pectin methylesterase inhibitor family protein"/>
    <property type="match status" value="1"/>
</dbReference>
<dbReference type="AlphaFoldDB" id="A0A5J9V755"/>
<feature type="region of interest" description="Disordered" evidence="2">
    <location>
        <begin position="156"/>
        <end position="181"/>
    </location>
</feature>
<dbReference type="EMBL" id="RWGY01000011">
    <property type="protein sequence ID" value="TVU31251.1"/>
    <property type="molecule type" value="Genomic_DNA"/>
</dbReference>
<proteinExistence type="predicted"/>
<protein>
    <recommendedName>
        <fullName evidence="4">Pectinesterase inhibitor domain-containing protein</fullName>
    </recommendedName>
</protein>
<keyword evidence="6" id="KW-1185">Reference proteome</keyword>
<reference evidence="5 6" key="1">
    <citation type="journal article" date="2019" name="Sci. Rep.">
        <title>A high-quality genome of Eragrostis curvula grass provides insights into Poaceae evolution and supports new strategies to enhance forage quality.</title>
        <authorList>
            <person name="Carballo J."/>
            <person name="Santos B.A.C.M."/>
            <person name="Zappacosta D."/>
            <person name="Garbus I."/>
            <person name="Selva J.P."/>
            <person name="Gallo C.A."/>
            <person name="Diaz A."/>
            <person name="Albertini E."/>
            <person name="Caccamo M."/>
            <person name="Echenique V."/>
        </authorList>
    </citation>
    <scope>NUCLEOTIDE SEQUENCE [LARGE SCALE GENOMIC DNA]</scope>
    <source>
        <strain evidence="6">cv. Victoria</strain>
        <tissue evidence="5">Leaf</tissue>
    </source>
</reference>
<feature type="region of interest" description="Disordered" evidence="2">
    <location>
        <begin position="111"/>
        <end position="131"/>
    </location>
</feature>
<name>A0A5J9V755_9POAL</name>
<dbReference type="PANTHER" id="PTHR31080">
    <property type="entry name" value="PECTINESTERASE INHIBITOR-LIKE"/>
    <property type="match status" value="1"/>
</dbReference>
<evidence type="ECO:0000256" key="1">
    <source>
        <dbReference type="ARBA" id="ARBA00022729"/>
    </source>
</evidence>
<evidence type="ECO:0000256" key="2">
    <source>
        <dbReference type="SAM" id="MobiDB-lite"/>
    </source>
</evidence>
<dbReference type="SUPFAM" id="SSF101148">
    <property type="entry name" value="Plant invertase/pectin methylesterase inhibitor"/>
    <property type="match status" value="1"/>
</dbReference>
<dbReference type="Proteomes" id="UP000324897">
    <property type="component" value="Chromosome 1"/>
</dbReference>
<dbReference type="InterPro" id="IPR035513">
    <property type="entry name" value="Invertase/methylesterase_inhib"/>
</dbReference>
<dbReference type="NCBIfam" id="TIGR01614">
    <property type="entry name" value="PME_inhib"/>
    <property type="match status" value="1"/>
</dbReference>
<dbReference type="GO" id="GO:0004857">
    <property type="term" value="F:enzyme inhibitor activity"/>
    <property type="evidence" value="ECO:0007669"/>
    <property type="project" value="InterPro"/>
</dbReference>